<dbReference type="OrthoDB" id="9785502at2"/>
<comment type="similarity">
    <text evidence="1 5">Belongs to the glutathione peroxidase family.</text>
</comment>
<organism evidence="7 8">
    <name type="scientific">Thioalbus denitrificans</name>
    <dbReference type="NCBI Taxonomy" id="547122"/>
    <lineage>
        <taxon>Bacteria</taxon>
        <taxon>Pseudomonadati</taxon>
        <taxon>Pseudomonadota</taxon>
        <taxon>Gammaproteobacteria</taxon>
        <taxon>Chromatiales</taxon>
        <taxon>Ectothiorhodospiraceae</taxon>
        <taxon>Thioalbus</taxon>
    </lineage>
</organism>
<evidence type="ECO:0000256" key="4">
    <source>
        <dbReference type="PIRSR" id="PIRSR000303-1"/>
    </source>
</evidence>
<dbReference type="RefSeq" id="WP_114278041.1">
    <property type="nucleotide sequence ID" value="NZ_QPJY01000001.1"/>
</dbReference>
<feature type="chain" id="PRO_5016894272" description="Glutathione peroxidase" evidence="6">
    <location>
        <begin position="20"/>
        <end position="185"/>
    </location>
</feature>
<dbReference type="InterPro" id="IPR036249">
    <property type="entry name" value="Thioredoxin-like_sf"/>
</dbReference>
<dbReference type="Gene3D" id="3.40.30.10">
    <property type="entry name" value="Glutaredoxin"/>
    <property type="match status" value="1"/>
</dbReference>
<dbReference type="InterPro" id="IPR000889">
    <property type="entry name" value="Glutathione_peroxidase"/>
</dbReference>
<evidence type="ECO:0000313" key="8">
    <source>
        <dbReference type="Proteomes" id="UP000252707"/>
    </source>
</evidence>
<evidence type="ECO:0000256" key="2">
    <source>
        <dbReference type="ARBA" id="ARBA00022559"/>
    </source>
</evidence>
<dbReference type="GO" id="GO:0034599">
    <property type="term" value="P:cellular response to oxidative stress"/>
    <property type="evidence" value="ECO:0007669"/>
    <property type="project" value="TreeGrafter"/>
</dbReference>
<keyword evidence="8" id="KW-1185">Reference proteome</keyword>
<dbReference type="PIRSF" id="PIRSF000303">
    <property type="entry name" value="Glutathion_perox"/>
    <property type="match status" value="1"/>
</dbReference>
<name>A0A369CGI4_9GAMM</name>
<keyword evidence="6" id="KW-0732">Signal</keyword>
<dbReference type="PRINTS" id="PR01011">
    <property type="entry name" value="GLUTPROXDASE"/>
</dbReference>
<dbReference type="SUPFAM" id="SSF52833">
    <property type="entry name" value="Thioredoxin-like"/>
    <property type="match status" value="1"/>
</dbReference>
<feature type="signal peptide" evidence="6">
    <location>
        <begin position="1"/>
        <end position="19"/>
    </location>
</feature>
<protein>
    <recommendedName>
        <fullName evidence="5">Glutathione peroxidase</fullName>
    </recommendedName>
</protein>
<evidence type="ECO:0000256" key="6">
    <source>
        <dbReference type="SAM" id="SignalP"/>
    </source>
</evidence>
<dbReference type="AlphaFoldDB" id="A0A369CGI4"/>
<keyword evidence="2 5" id="KW-0575">Peroxidase</keyword>
<proteinExistence type="inferred from homology"/>
<comment type="caution">
    <text evidence="7">The sequence shown here is derived from an EMBL/GenBank/DDBJ whole genome shotgun (WGS) entry which is preliminary data.</text>
</comment>
<evidence type="ECO:0000313" key="7">
    <source>
        <dbReference type="EMBL" id="RCX33170.1"/>
    </source>
</evidence>
<accession>A0A369CGI4</accession>
<dbReference type="PANTHER" id="PTHR11592:SF40">
    <property type="entry name" value="THIOREDOXIN_GLUTATHIONE PEROXIDASE BTUE"/>
    <property type="match status" value="1"/>
</dbReference>
<dbReference type="EMBL" id="QPJY01000001">
    <property type="protein sequence ID" value="RCX33170.1"/>
    <property type="molecule type" value="Genomic_DNA"/>
</dbReference>
<keyword evidence="3 5" id="KW-0560">Oxidoreductase</keyword>
<evidence type="ECO:0000256" key="1">
    <source>
        <dbReference type="ARBA" id="ARBA00006926"/>
    </source>
</evidence>
<dbReference type="Proteomes" id="UP000252707">
    <property type="component" value="Unassembled WGS sequence"/>
</dbReference>
<gene>
    <name evidence="7" type="ORF">DFQ59_101469</name>
</gene>
<feature type="active site" evidence="4">
    <location>
        <position position="60"/>
    </location>
</feature>
<reference evidence="7 8" key="1">
    <citation type="submission" date="2018-07" db="EMBL/GenBank/DDBJ databases">
        <title>Genomic Encyclopedia of Type Strains, Phase IV (KMG-IV): sequencing the most valuable type-strain genomes for metagenomic binning, comparative biology and taxonomic classification.</title>
        <authorList>
            <person name="Goeker M."/>
        </authorList>
    </citation>
    <scope>NUCLEOTIDE SEQUENCE [LARGE SCALE GENOMIC DNA]</scope>
    <source>
        <strain evidence="7 8">DSM 26407</strain>
    </source>
</reference>
<dbReference type="CDD" id="cd00340">
    <property type="entry name" value="GSH_Peroxidase"/>
    <property type="match status" value="1"/>
</dbReference>
<dbReference type="PANTHER" id="PTHR11592">
    <property type="entry name" value="GLUTATHIONE PEROXIDASE"/>
    <property type="match status" value="1"/>
</dbReference>
<dbReference type="GO" id="GO:0004601">
    <property type="term" value="F:peroxidase activity"/>
    <property type="evidence" value="ECO:0007669"/>
    <property type="project" value="UniProtKB-KW"/>
</dbReference>
<dbReference type="PROSITE" id="PS51355">
    <property type="entry name" value="GLUTATHIONE_PEROXID_3"/>
    <property type="match status" value="1"/>
</dbReference>
<evidence type="ECO:0000256" key="5">
    <source>
        <dbReference type="RuleBase" id="RU000499"/>
    </source>
</evidence>
<dbReference type="Pfam" id="PF00255">
    <property type="entry name" value="GSHPx"/>
    <property type="match status" value="1"/>
</dbReference>
<dbReference type="PROSITE" id="PS00460">
    <property type="entry name" value="GLUTATHIONE_PEROXID_1"/>
    <property type="match status" value="1"/>
</dbReference>
<dbReference type="InterPro" id="IPR029759">
    <property type="entry name" value="GPX_AS"/>
</dbReference>
<sequence length="185" mass="20173">MLSSLLITVITALSAPAEAAETCPEVLSYEVRNLNGKESVRLCDAYRGKVLLVVNTASKCAFTPQYEGLEYLYDTYNKRGLVVLGFPSDDFGGQEPGGEAQIQQFCRLAYSVRFPMFEKLHAGRGAAQHPLYRHLAGATGVHPGWNFHKYVIDRQGRVAASLASQVAPRDPELVGLIESLLGTEG</sequence>
<evidence type="ECO:0000256" key="3">
    <source>
        <dbReference type="ARBA" id="ARBA00023002"/>
    </source>
</evidence>